<protein>
    <submittedName>
        <fullName evidence="2">CBS domain-containing protein</fullName>
    </submittedName>
</protein>
<dbReference type="Gene3D" id="3.10.580.10">
    <property type="entry name" value="CBS-domain"/>
    <property type="match status" value="1"/>
</dbReference>
<dbReference type="Pfam" id="PF00571">
    <property type="entry name" value="CBS"/>
    <property type="match status" value="2"/>
</dbReference>
<dbReference type="SMART" id="SM00530">
    <property type="entry name" value="HTH_XRE"/>
    <property type="match status" value="1"/>
</dbReference>
<dbReference type="InterPro" id="IPR001387">
    <property type="entry name" value="Cro/C1-type_HTH"/>
</dbReference>
<gene>
    <name evidence="2" type="ORF">HYG82_20300</name>
</gene>
<dbReference type="InterPro" id="IPR010982">
    <property type="entry name" value="Lambda_DNA-bd_dom_sf"/>
</dbReference>
<dbReference type="KEGG" id="haly:HYG82_20300"/>
<evidence type="ECO:0000313" key="3">
    <source>
        <dbReference type="Proteomes" id="UP000509241"/>
    </source>
</evidence>
<dbReference type="SUPFAM" id="SSF47413">
    <property type="entry name" value="lambda repressor-like DNA-binding domains"/>
    <property type="match status" value="1"/>
</dbReference>
<dbReference type="Pfam" id="PF01381">
    <property type="entry name" value="HTH_3"/>
    <property type="match status" value="1"/>
</dbReference>
<dbReference type="GO" id="GO:0003677">
    <property type="term" value="F:DNA binding"/>
    <property type="evidence" value="ECO:0007669"/>
    <property type="project" value="InterPro"/>
</dbReference>
<dbReference type="Proteomes" id="UP000509241">
    <property type="component" value="Chromosome"/>
</dbReference>
<sequence>MPGSIILHEYERVIDQLRSLLDEQGLTQKQLAEKTSIDPSHVSRSLNGEREASYEKIYRMWKVLKQEAEDTVTAEEVMVPEIEWVYPDETVGEVGKRAMEMAYTQFPVREEGDHIGWITTERLAGEDSDSPIRPLVHREGFTTVPPYLDVETIQEHLNGEYRAMLVEDEGEFLGIVTPYDLVNFTLKEDREV</sequence>
<keyword evidence="3" id="KW-1185">Reference proteome</keyword>
<dbReference type="Gene3D" id="1.10.260.40">
    <property type="entry name" value="lambda repressor-like DNA-binding domains"/>
    <property type="match status" value="1"/>
</dbReference>
<dbReference type="InterPro" id="IPR000644">
    <property type="entry name" value="CBS_dom"/>
</dbReference>
<feature type="domain" description="HTH cro/C1-type" evidence="1">
    <location>
        <begin position="17"/>
        <end position="71"/>
    </location>
</feature>
<evidence type="ECO:0000259" key="1">
    <source>
        <dbReference type="PROSITE" id="PS50943"/>
    </source>
</evidence>
<dbReference type="PROSITE" id="PS50943">
    <property type="entry name" value="HTH_CROC1"/>
    <property type="match status" value="1"/>
</dbReference>
<dbReference type="RefSeq" id="WP_179264093.1">
    <property type="nucleotide sequence ID" value="NZ_CP058601.1"/>
</dbReference>
<organism evidence="2 3">
    <name type="scientific">Natrinema halophilum</name>
    <dbReference type="NCBI Taxonomy" id="1699371"/>
    <lineage>
        <taxon>Archaea</taxon>
        <taxon>Methanobacteriati</taxon>
        <taxon>Methanobacteriota</taxon>
        <taxon>Stenosarchaea group</taxon>
        <taxon>Halobacteria</taxon>
        <taxon>Halobacteriales</taxon>
        <taxon>Natrialbaceae</taxon>
        <taxon>Natrinema</taxon>
    </lineage>
</organism>
<dbReference type="SUPFAM" id="SSF54631">
    <property type="entry name" value="CBS-domain pair"/>
    <property type="match status" value="1"/>
</dbReference>
<accession>A0A7D5L3M8</accession>
<dbReference type="GeneID" id="56035685"/>
<dbReference type="AlphaFoldDB" id="A0A7D5L3M8"/>
<dbReference type="CDD" id="cd00093">
    <property type="entry name" value="HTH_XRE"/>
    <property type="match status" value="1"/>
</dbReference>
<dbReference type="EMBL" id="CP058601">
    <property type="protein sequence ID" value="QLG51005.1"/>
    <property type="molecule type" value="Genomic_DNA"/>
</dbReference>
<proteinExistence type="predicted"/>
<reference evidence="2 3" key="1">
    <citation type="submission" date="2020-07" db="EMBL/GenBank/DDBJ databases">
        <authorList>
            <person name="Cui H."/>
        </authorList>
    </citation>
    <scope>NUCLEOTIDE SEQUENCE [LARGE SCALE GENOMIC DNA]</scope>
    <source>
        <strain evidence="2 3">YPL8</strain>
    </source>
</reference>
<name>A0A7D5L3M8_9EURY</name>
<dbReference type="InterPro" id="IPR046342">
    <property type="entry name" value="CBS_dom_sf"/>
</dbReference>
<evidence type="ECO:0000313" key="2">
    <source>
        <dbReference type="EMBL" id="QLG51005.1"/>
    </source>
</evidence>